<feature type="region of interest" description="Disordered" evidence="1">
    <location>
        <begin position="199"/>
        <end position="221"/>
    </location>
</feature>
<feature type="signal peptide" evidence="2">
    <location>
        <begin position="1"/>
        <end position="29"/>
    </location>
</feature>
<dbReference type="PANTHER" id="PTHR36357">
    <property type="entry name" value="OS03G0148300 PROTEIN"/>
    <property type="match status" value="1"/>
</dbReference>
<evidence type="ECO:0000256" key="1">
    <source>
        <dbReference type="SAM" id="MobiDB-lite"/>
    </source>
</evidence>
<name>A0A9Q0GNZ3_9MAGN</name>
<feature type="chain" id="PRO_5040237703" description="Mesoderm development candidate 2" evidence="2">
    <location>
        <begin position="30"/>
        <end position="221"/>
    </location>
</feature>
<dbReference type="Pfam" id="PF10185">
    <property type="entry name" value="Mesd"/>
    <property type="match status" value="1"/>
</dbReference>
<dbReference type="EMBL" id="JAMYWD010000012">
    <property type="protein sequence ID" value="KAJ4951133.1"/>
    <property type="molecule type" value="Genomic_DNA"/>
</dbReference>
<dbReference type="Gene3D" id="3.30.70.260">
    <property type="match status" value="1"/>
</dbReference>
<sequence length="221" mass="25230">MRKQSSFCCFASPLVRLFLLLVLIFSAKDGGIVRVAEGGKRRVHIPDELEDVIDDEEDEAWKLWGKKSTPSQDLKFDPPPPMDFTKMDQSQIQAEMMKRHSGPSFGFVKLRLGTPRSPDMVTEIAMKWTKVLKTGSIAANFMAVDTNTIMFTMQRGKDTAELKEFVLNQPEAYEMKIGDHIFRRPGDPPLEEVIEKLRNEKNKAHEDSSMESSEQLKHDEL</sequence>
<keyword evidence="2" id="KW-0732">Signal</keyword>
<comment type="caution">
    <text evidence="3">The sequence shown here is derived from an EMBL/GenBank/DDBJ whole genome shotgun (WGS) entry which is preliminary data.</text>
</comment>
<gene>
    <name evidence="3" type="ORF">NE237_027965</name>
</gene>
<accession>A0A9Q0GNZ3</accession>
<dbReference type="InterPro" id="IPR019330">
    <property type="entry name" value="MESD"/>
</dbReference>
<dbReference type="PANTHER" id="PTHR36357:SF1">
    <property type="entry name" value="OS03G0148300 PROTEIN"/>
    <property type="match status" value="1"/>
</dbReference>
<evidence type="ECO:0008006" key="5">
    <source>
        <dbReference type="Google" id="ProtNLM"/>
    </source>
</evidence>
<dbReference type="OrthoDB" id="75833at2759"/>
<evidence type="ECO:0000256" key="2">
    <source>
        <dbReference type="SAM" id="SignalP"/>
    </source>
</evidence>
<dbReference type="GO" id="GO:0006457">
    <property type="term" value="P:protein folding"/>
    <property type="evidence" value="ECO:0007669"/>
    <property type="project" value="InterPro"/>
</dbReference>
<keyword evidence="4" id="KW-1185">Reference proteome</keyword>
<organism evidence="3 4">
    <name type="scientific">Protea cynaroides</name>
    <dbReference type="NCBI Taxonomy" id="273540"/>
    <lineage>
        <taxon>Eukaryota</taxon>
        <taxon>Viridiplantae</taxon>
        <taxon>Streptophyta</taxon>
        <taxon>Embryophyta</taxon>
        <taxon>Tracheophyta</taxon>
        <taxon>Spermatophyta</taxon>
        <taxon>Magnoliopsida</taxon>
        <taxon>Proteales</taxon>
        <taxon>Proteaceae</taxon>
        <taxon>Protea</taxon>
    </lineage>
</organism>
<evidence type="ECO:0000313" key="4">
    <source>
        <dbReference type="Proteomes" id="UP001141806"/>
    </source>
</evidence>
<dbReference type="AlphaFoldDB" id="A0A9Q0GNZ3"/>
<reference evidence="3" key="1">
    <citation type="journal article" date="2023" name="Plant J.">
        <title>The genome of the king protea, Protea cynaroides.</title>
        <authorList>
            <person name="Chang J."/>
            <person name="Duong T.A."/>
            <person name="Schoeman C."/>
            <person name="Ma X."/>
            <person name="Roodt D."/>
            <person name="Barker N."/>
            <person name="Li Z."/>
            <person name="Van de Peer Y."/>
            <person name="Mizrachi E."/>
        </authorList>
    </citation>
    <scope>NUCLEOTIDE SEQUENCE</scope>
    <source>
        <tissue evidence="3">Young leaves</tissue>
    </source>
</reference>
<proteinExistence type="predicted"/>
<evidence type="ECO:0000313" key="3">
    <source>
        <dbReference type="EMBL" id="KAJ4951133.1"/>
    </source>
</evidence>
<protein>
    <recommendedName>
        <fullName evidence="5">Mesoderm development candidate 2</fullName>
    </recommendedName>
</protein>
<dbReference type="Proteomes" id="UP001141806">
    <property type="component" value="Unassembled WGS sequence"/>
</dbReference>